<dbReference type="InterPro" id="IPR042776">
    <property type="entry name" value="Ribosomal_mL53_fung"/>
</dbReference>
<dbReference type="GO" id="GO:0003735">
    <property type="term" value="F:structural constituent of ribosome"/>
    <property type="evidence" value="ECO:0007669"/>
    <property type="project" value="TreeGrafter"/>
</dbReference>
<keyword evidence="5" id="KW-0687">Ribonucleoprotein</keyword>
<organism evidence="7 8">
    <name type="scientific">Gnomoniopsis smithogilvyi</name>
    <dbReference type="NCBI Taxonomy" id="1191159"/>
    <lineage>
        <taxon>Eukaryota</taxon>
        <taxon>Fungi</taxon>
        <taxon>Dikarya</taxon>
        <taxon>Ascomycota</taxon>
        <taxon>Pezizomycotina</taxon>
        <taxon>Sordariomycetes</taxon>
        <taxon>Sordariomycetidae</taxon>
        <taxon>Diaporthales</taxon>
        <taxon>Gnomoniaceae</taxon>
        <taxon>Gnomoniopsis</taxon>
    </lineage>
</organism>
<reference evidence="7" key="1">
    <citation type="submission" date="2022-10" db="EMBL/GenBank/DDBJ databases">
        <title>Tapping the CABI collections for fungal endophytes: first genome assemblies for Collariella, Neodidymelliopsis, Ascochyta clinopodiicola, Didymella pomorum, Didymosphaeria variabile, Neocosmospora piperis and Neocucurbitaria cava.</title>
        <authorList>
            <person name="Hill R."/>
        </authorList>
    </citation>
    <scope>NUCLEOTIDE SEQUENCE</scope>
    <source>
        <strain evidence="7">IMI 355082</strain>
    </source>
</reference>
<comment type="subcellular location">
    <subcellularLocation>
        <location evidence="1">Mitochondrion</location>
    </subcellularLocation>
</comment>
<accession>A0A9W8YZD3</accession>
<proteinExistence type="inferred from homology"/>
<dbReference type="EMBL" id="JAPEVB010000002">
    <property type="protein sequence ID" value="KAJ4394686.1"/>
    <property type="molecule type" value="Genomic_DNA"/>
</dbReference>
<evidence type="ECO:0000256" key="4">
    <source>
        <dbReference type="ARBA" id="ARBA00023128"/>
    </source>
</evidence>
<evidence type="ECO:0000313" key="7">
    <source>
        <dbReference type="EMBL" id="KAJ4394686.1"/>
    </source>
</evidence>
<name>A0A9W8YZD3_9PEZI</name>
<dbReference type="Pfam" id="PF10780">
    <property type="entry name" value="MRP_L53"/>
    <property type="match status" value="1"/>
</dbReference>
<dbReference type="Gene3D" id="3.40.30.10">
    <property type="entry name" value="Glutaredoxin"/>
    <property type="match status" value="1"/>
</dbReference>
<comment type="similarity">
    <text evidence="2">Belongs to the mitochondrion-specific ribosomal protein mL53 family.</text>
</comment>
<protein>
    <recommendedName>
        <fullName evidence="6">Large ribosomal subunit protein mL53</fullName>
    </recommendedName>
</protein>
<evidence type="ECO:0000256" key="3">
    <source>
        <dbReference type="ARBA" id="ARBA00022980"/>
    </source>
</evidence>
<dbReference type="Proteomes" id="UP001140453">
    <property type="component" value="Unassembled WGS sequence"/>
</dbReference>
<dbReference type="PANTHER" id="PTHR28236">
    <property type="entry name" value="54S RIBOSOMAL PROTEIN L44, MITOCHONDRIAL"/>
    <property type="match status" value="1"/>
</dbReference>
<dbReference type="PANTHER" id="PTHR28236:SF1">
    <property type="entry name" value="LARGE RIBOSOMAL SUBUNIT PROTEIN ML53"/>
    <property type="match status" value="1"/>
</dbReference>
<sequence length="98" mass="10973">MITRFITEVSTKVNPFSPKSKSVRLFLNSLPSKARSEGTAISTKMLPRATMDKNSLVVKFKDGKQLDLDCENMTIQSLIEECDRHSRALQKQADLADA</sequence>
<evidence type="ECO:0000256" key="1">
    <source>
        <dbReference type="ARBA" id="ARBA00004173"/>
    </source>
</evidence>
<evidence type="ECO:0000256" key="5">
    <source>
        <dbReference type="ARBA" id="ARBA00023274"/>
    </source>
</evidence>
<comment type="caution">
    <text evidence="7">The sequence shown here is derived from an EMBL/GenBank/DDBJ whole genome shotgun (WGS) entry which is preliminary data.</text>
</comment>
<evidence type="ECO:0000256" key="6">
    <source>
        <dbReference type="ARBA" id="ARBA00035180"/>
    </source>
</evidence>
<dbReference type="GO" id="GO:0005762">
    <property type="term" value="C:mitochondrial large ribosomal subunit"/>
    <property type="evidence" value="ECO:0007669"/>
    <property type="project" value="TreeGrafter"/>
</dbReference>
<keyword evidence="8" id="KW-1185">Reference proteome</keyword>
<evidence type="ECO:0000313" key="8">
    <source>
        <dbReference type="Proteomes" id="UP001140453"/>
    </source>
</evidence>
<evidence type="ECO:0000256" key="2">
    <source>
        <dbReference type="ARBA" id="ARBA00005557"/>
    </source>
</evidence>
<keyword evidence="3 7" id="KW-0689">Ribosomal protein</keyword>
<gene>
    <name evidence="7" type="primary">MRPL44</name>
    <name evidence="7" type="ORF">N0V93_003905</name>
</gene>
<dbReference type="OrthoDB" id="4136894at2759"/>
<dbReference type="AlphaFoldDB" id="A0A9W8YZD3"/>
<keyword evidence="4" id="KW-0496">Mitochondrion</keyword>
<dbReference type="FunFam" id="3.40.30.10:FF:000260">
    <property type="entry name" value="Mitochondrial ribosomal protein L44"/>
    <property type="match status" value="1"/>
</dbReference>
<dbReference type="InterPro" id="IPR019716">
    <property type="entry name" value="Ribosomal_mL53"/>
</dbReference>